<keyword evidence="3" id="KW-1185">Reference proteome</keyword>
<reference evidence="3" key="1">
    <citation type="submission" date="2016-12" db="EMBL/GenBank/DDBJ databases">
        <authorList>
            <person name="Varghese N."/>
            <person name="Submissions S."/>
        </authorList>
    </citation>
    <scope>NUCLEOTIDE SEQUENCE [LARGE SCALE GENOMIC DNA]</scope>
    <source>
        <strain evidence="3">DSM 25035</strain>
    </source>
</reference>
<protein>
    <submittedName>
        <fullName evidence="2">SnoaL-like domain-containing protein</fullName>
    </submittedName>
</protein>
<sequence>MTTSNPFSYFLTFLFLICFWVSIQISYAQKTKKLKADDYTEILQLYFTYPIVLDSGDGEAFADLFTEDGAFGDKVIGRQALIEFATREPRNIRHAPLTPLIVPTETGAKGIVVNLFVDVSESPAQITRISQYTDTLVKTSKGWKFKSRVNGTADLRDPKSTLYQEIN</sequence>
<accession>A0A1M7ZKH3</accession>
<dbReference type="InterPro" id="IPR032710">
    <property type="entry name" value="NTF2-like_dom_sf"/>
</dbReference>
<organism evidence="2 3">
    <name type="scientific">Algoriphagus zhangzhouensis</name>
    <dbReference type="NCBI Taxonomy" id="1073327"/>
    <lineage>
        <taxon>Bacteria</taxon>
        <taxon>Pseudomonadati</taxon>
        <taxon>Bacteroidota</taxon>
        <taxon>Cytophagia</taxon>
        <taxon>Cytophagales</taxon>
        <taxon>Cyclobacteriaceae</taxon>
        <taxon>Algoriphagus</taxon>
    </lineage>
</organism>
<dbReference type="Pfam" id="PF13577">
    <property type="entry name" value="SnoaL_4"/>
    <property type="match status" value="1"/>
</dbReference>
<proteinExistence type="predicted"/>
<evidence type="ECO:0000313" key="2">
    <source>
        <dbReference type="EMBL" id="SHO65319.1"/>
    </source>
</evidence>
<dbReference type="Proteomes" id="UP000184609">
    <property type="component" value="Unassembled WGS sequence"/>
</dbReference>
<dbReference type="EMBL" id="FRXN01000007">
    <property type="protein sequence ID" value="SHO65319.1"/>
    <property type="molecule type" value="Genomic_DNA"/>
</dbReference>
<dbReference type="SUPFAM" id="SSF54427">
    <property type="entry name" value="NTF2-like"/>
    <property type="match status" value="1"/>
</dbReference>
<evidence type="ECO:0000259" key="1">
    <source>
        <dbReference type="Pfam" id="PF13577"/>
    </source>
</evidence>
<dbReference type="AlphaFoldDB" id="A0A1M7ZKH3"/>
<dbReference type="CDD" id="cd00531">
    <property type="entry name" value="NTF2_like"/>
    <property type="match status" value="1"/>
</dbReference>
<dbReference type="InterPro" id="IPR037401">
    <property type="entry name" value="SnoaL-like"/>
</dbReference>
<feature type="domain" description="SnoaL-like" evidence="1">
    <location>
        <begin position="36"/>
        <end position="148"/>
    </location>
</feature>
<dbReference type="Gene3D" id="3.10.450.50">
    <property type="match status" value="1"/>
</dbReference>
<dbReference type="OrthoDB" id="9130903at2"/>
<gene>
    <name evidence="2" type="ORF">SAMN04488108_3984</name>
</gene>
<dbReference type="RefSeq" id="WP_073573584.1">
    <property type="nucleotide sequence ID" value="NZ_FRXN01000007.1"/>
</dbReference>
<name>A0A1M7ZKH3_9BACT</name>
<evidence type="ECO:0000313" key="3">
    <source>
        <dbReference type="Proteomes" id="UP000184609"/>
    </source>
</evidence>